<evidence type="ECO:0000256" key="3">
    <source>
        <dbReference type="ARBA" id="ARBA00023004"/>
    </source>
</evidence>
<proteinExistence type="predicted"/>
<evidence type="ECO:0000256" key="4">
    <source>
        <dbReference type="ARBA" id="ARBA00023014"/>
    </source>
</evidence>
<dbReference type="GO" id="GO:0005739">
    <property type="term" value="C:mitochondrion"/>
    <property type="evidence" value="ECO:0007669"/>
    <property type="project" value="TreeGrafter"/>
</dbReference>
<sequence length="159" mass="18523">MQRIGFSLKYHLSSIQIPIRTGRFMRPGSFYVPFSERFDEESNRRPPPHPETPKFRDELPPAVAPKIADKRPVRFVCEPNKIYWWCACGHSKEQPFCDGHHSRSVQKWPSRNQKPMFKPIKVVFQKKTEVWLCTCKQTGSAPFCDGSHNCEAVQNAIKY</sequence>
<organism evidence="8 9">
    <name type="scientific">Hymenolepis diminuta</name>
    <name type="common">Rat tapeworm</name>
    <dbReference type="NCBI Taxonomy" id="6216"/>
    <lineage>
        <taxon>Eukaryota</taxon>
        <taxon>Metazoa</taxon>
        <taxon>Spiralia</taxon>
        <taxon>Lophotrochozoa</taxon>
        <taxon>Platyhelminthes</taxon>
        <taxon>Cestoda</taxon>
        <taxon>Eucestoda</taxon>
        <taxon>Cyclophyllidea</taxon>
        <taxon>Hymenolepididae</taxon>
        <taxon>Hymenolepis</taxon>
    </lineage>
</organism>
<reference evidence="8 9" key="1">
    <citation type="submission" date="2019-07" db="EMBL/GenBank/DDBJ databases">
        <authorList>
            <person name="Jastrzebski P J."/>
            <person name="Paukszto L."/>
            <person name="Jastrzebski P J."/>
        </authorList>
    </citation>
    <scope>NUCLEOTIDE SEQUENCE [LARGE SCALE GENOMIC DNA]</scope>
    <source>
        <strain evidence="8 9">WMS-il1</strain>
    </source>
</reference>
<feature type="domain" description="Iron-binding zinc finger CDGSH type" evidence="7">
    <location>
        <begin position="119"/>
        <end position="154"/>
    </location>
</feature>
<dbReference type="GO" id="GO:0046872">
    <property type="term" value="F:metal ion binding"/>
    <property type="evidence" value="ECO:0007669"/>
    <property type="project" value="UniProtKB-KW"/>
</dbReference>
<keyword evidence="4" id="KW-0411">Iron-sulfur</keyword>
<dbReference type="Pfam" id="PF09360">
    <property type="entry name" value="zf-CDGSH"/>
    <property type="match status" value="2"/>
</dbReference>
<evidence type="ECO:0000256" key="6">
    <source>
        <dbReference type="SAM" id="MobiDB-lite"/>
    </source>
</evidence>
<dbReference type="InterPro" id="IPR042216">
    <property type="entry name" value="MitoNEET_CISD"/>
</dbReference>
<dbReference type="EMBL" id="CABIJS010000012">
    <property type="protein sequence ID" value="VUZ39337.1"/>
    <property type="molecule type" value="Genomic_DNA"/>
</dbReference>
<dbReference type="PANTHER" id="PTHR46491">
    <property type="entry name" value="CDGSH IRON SULFUR DOMAIN PROTEIN HOMOLOG"/>
    <property type="match status" value="1"/>
</dbReference>
<feature type="region of interest" description="Disordered" evidence="6">
    <location>
        <begin position="37"/>
        <end position="60"/>
    </location>
</feature>
<dbReference type="SMART" id="SM00704">
    <property type="entry name" value="ZnF_CDGSH"/>
    <property type="match status" value="2"/>
</dbReference>
<evidence type="ECO:0000256" key="5">
    <source>
        <dbReference type="ARBA" id="ARBA00034078"/>
    </source>
</evidence>
<gene>
    <name evidence="8" type="ORF">WMSIL1_LOCUS631</name>
</gene>
<keyword evidence="3" id="KW-0408">Iron</keyword>
<keyword evidence="9" id="KW-1185">Reference proteome</keyword>
<dbReference type="AlphaFoldDB" id="A0A564XWG1"/>
<accession>A0A564XWG1</accession>
<evidence type="ECO:0000313" key="8">
    <source>
        <dbReference type="EMBL" id="VUZ39337.1"/>
    </source>
</evidence>
<evidence type="ECO:0000256" key="2">
    <source>
        <dbReference type="ARBA" id="ARBA00022723"/>
    </source>
</evidence>
<evidence type="ECO:0000256" key="1">
    <source>
        <dbReference type="ARBA" id="ARBA00022714"/>
    </source>
</evidence>
<dbReference type="Gene3D" id="3.40.5.90">
    <property type="entry name" value="CDGSH iron-sulfur domain, mitoNEET-type"/>
    <property type="match status" value="2"/>
</dbReference>
<keyword evidence="1" id="KW-0001">2Fe-2S</keyword>
<evidence type="ECO:0000313" key="9">
    <source>
        <dbReference type="Proteomes" id="UP000321570"/>
    </source>
</evidence>
<comment type="cofactor">
    <cofactor evidence="5">
        <name>[2Fe-2S] cluster</name>
        <dbReference type="ChEBI" id="CHEBI:190135"/>
    </cofactor>
</comment>
<evidence type="ECO:0000259" key="7">
    <source>
        <dbReference type="SMART" id="SM00704"/>
    </source>
</evidence>
<protein>
    <recommendedName>
        <fullName evidence="7">Iron-binding zinc finger CDGSH type domain-containing protein</fullName>
    </recommendedName>
</protein>
<dbReference type="Proteomes" id="UP000321570">
    <property type="component" value="Unassembled WGS sequence"/>
</dbReference>
<dbReference type="GO" id="GO:0051537">
    <property type="term" value="F:2 iron, 2 sulfur cluster binding"/>
    <property type="evidence" value="ECO:0007669"/>
    <property type="project" value="UniProtKB-KW"/>
</dbReference>
<dbReference type="PANTHER" id="PTHR46491:SF3">
    <property type="entry name" value="CDGSH IRON-SULFUR DOMAIN-CONTAINING PROTEIN 3, MITOCHONDRIAL"/>
    <property type="match status" value="1"/>
</dbReference>
<name>A0A564XWG1_HYMDI</name>
<keyword evidence="2" id="KW-0479">Metal-binding</keyword>
<dbReference type="InterPro" id="IPR018967">
    <property type="entry name" value="FeS-contain_CDGSH-typ"/>
</dbReference>
<dbReference type="InterPro" id="IPR052950">
    <property type="entry name" value="CISD"/>
</dbReference>
<feature type="domain" description="Iron-binding zinc finger CDGSH type" evidence="7">
    <location>
        <begin position="70"/>
        <end position="107"/>
    </location>
</feature>